<feature type="coiled-coil region" evidence="1">
    <location>
        <begin position="444"/>
        <end position="497"/>
    </location>
</feature>
<organism evidence="3 4">
    <name type="scientific">Halanaerobium kushneri</name>
    <dbReference type="NCBI Taxonomy" id="56779"/>
    <lineage>
        <taxon>Bacteria</taxon>
        <taxon>Bacillati</taxon>
        <taxon>Bacillota</taxon>
        <taxon>Clostridia</taxon>
        <taxon>Halanaerobiales</taxon>
        <taxon>Halanaerobiaceae</taxon>
        <taxon>Halanaerobium</taxon>
    </lineage>
</organism>
<dbReference type="Gene3D" id="3.40.50.300">
    <property type="entry name" value="P-loop containing nucleotide triphosphate hydrolases"/>
    <property type="match status" value="2"/>
</dbReference>
<dbReference type="Proteomes" id="UP000185669">
    <property type="component" value="Unassembled WGS sequence"/>
</dbReference>
<keyword evidence="3" id="KW-0378">Hydrolase</keyword>
<name>A0A1N6P9P8_9FIRM</name>
<dbReference type="STRING" id="56779.SAMN05421834_1019"/>
<dbReference type="EMBL" id="FTNC01000001">
    <property type="protein sequence ID" value="SIQ01019.1"/>
    <property type="molecule type" value="Genomic_DNA"/>
</dbReference>
<keyword evidence="3" id="KW-0269">Exonuclease</keyword>
<proteinExistence type="predicted"/>
<dbReference type="PANTHER" id="PTHR41259">
    <property type="entry name" value="DOUBLE-STRAND BREAK REPAIR RAD50 ATPASE, PUTATIVE-RELATED"/>
    <property type="match status" value="1"/>
</dbReference>
<dbReference type="GO" id="GO:0004527">
    <property type="term" value="F:exonuclease activity"/>
    <property type="evidence" value="ECO:0007669"/>
    <property type="project" value="UniProtKB-KW"/>
</dbReference>
<accession>A0A1N6P9P8</accession>
<dbReference type="PANTHER" id="PTHR41259:SF1">
    <property type="entry name" value="DOUBLE-STRAND BREAK REPAIR RAD50 ATPASE, PUTATIVE-RELATED"/>
    <property type="match status" value="1"/>
</dbReference>
<feature type="coiled-coil region" evidence="1">
    <location>
        <begin position="229"/>
        <end position="398"/>
    </location>
</feature>
<dbReference type="InterPro" id="IPR038734">
    <property type="entry name" value="YhaN_AAA"/>
</dbReference>
<keyword evidence="3" id="KW-0540">Nuclease</keyword>
<evidence type="ECO:0000313" key="3">
    <source>
        <dbReference type="EMBL" id="SIQ01019.1"/>
    </source>
</evidence>
<sequence length="809" mass="93803">MKINNFSTEIFAGINNRNYQFKDGLNILLGDNEAGKSTVINAIYASLFVNPQLKLNTTEGREFKEKFLPYPDGDFAEAEIEFQAGNNNYKFYKKWSNSNYRGFLELPDGRRIEKVSKIKEYKNDIFPYGKSTYNNIVFSSQQDIKSTLKRINAEENPELIDTINSFLRRAVMELDGISIDKFRSKIENELEELTKKWNLKADAVQNSSRGVNNPYKVGTGKIYDSYIAREQLRSRIKQSQINERKYEELGLEIKELKDKEARIIAEIKKLSEIESEINQRAAVELEIDNLSEKVNKMTQIAKKWPDLKSELSKLKLNQEAESKKIEKLKEEIKRAEKLNEKQKISEQLELINTSQKKLAELENLKTEFTVSPSQVKNMERYKNKIAAAEASLKAAKLRAQLNYSAAESIKVSTGVEGEKIISEGEIFEADGYLRIKTKEIDIEIESAEIDFKSLKTEFKENQQKLEKLKTKMKVDNLSQAREKLQQLTEIKGKIEVENDKISELLAGKSIEKLKAELSKLAELQPAREADQIREEIDRLTSRRADLKTEIKIRENKIKEFKEDYGSLTLLKSELKQKENKIDILKQKLKDLASLPQKYKSTAEFISNLKARREKREMINQKLREKMNKHKELENVLPDTSTREMEAEFKELKQKLEKQKNKAQNLLKIKRVFENKLEEMDQNSFQPLVNTFSRNLEILTAGKYEAGFIDSDFSIKIKSSQSRELPGKFELLSYGTYDAAALALRLAIFDNLFSEYGGFIILDDCLVNFDPERRKKAVKLIKEYQEKYQIIYTTCDPERADEFEANIINI</sequence>
<dbReference type="RefSeq" id="WP_076543328.1">
    <property type="nucleotide sequence ID" value="NZ_FTNC01000001.1"/>
</dbReference>
<dbReference type="OrthoDB" id="9764467at2"/>
<evidence type="ECO:0000313" key="4">
    <source>
        <dbReference type="Proteomes" id="UP000185669"/>
    </source>
</evidence>
<keyword evidence="1" id="KW-0175">Coiled coil</keyword>
<keyword evidence="4" id="KW-1185">Reference proteome</keyword>
<dbReference type="Pfam" id="PF13514">
    <property type="entry name" value="AAA_27"/>
    <property type="match status" value="1"/>
</dbReference>
<evidence type="ECO:0000259" key="2">
    <source>
        <dbReference type="Pfam" id="PF13514"/>
    </source>
</evidence>
<dbReference type="SUPFAM" id="SSF52540">
    <property type="entry name" value="P-loop containing nucleoside triphosphate hydrolases"/>
    <property type="match status" value="2"/>
</dbReference>
<reference evidence="4" key="1">
    <citation type="submission" date="2017-01" db="EMBL/GenBank/DDBJ databases">
        <authorList>
            <person name="Varghese N."/>
            <person name="Submissions S."/>
        </authorList>
    </citation>
    <scope>NUCLEOTIDE SEQUENCE [LARGE SCALE GENOMIC DNA]</scope>
    <source>
        <strain evidence="4">ATCC 700103</strain>
    </source>
</reference>
<gene>
    <name evidence="3" type="ORF">SAMN05421834_1019</name>
</gene>
<feature type="domain" description="YhaN AAA" evidence="2">
    <location>
        <begin position="1"/>
        <end position="49"/>
    </location>
</feature>
<feature type="coiled-coil region" evidence="1">
    <location>
        <begin position="529"/>
        <end position="682"/>
    </location>
</feature>
<protein>
    <submittedName>
        <fullName evidence="3">Exonuclease SbcC</fullName>
    </submittedName>
</protein>
<dbReference type="AlphaFoldDB" id="A0A1N6P9P8"/>
<dbReference type="InterPro" id="IPR027417">
    <property type="entry name" value="P-loop_NTPase"/>
</dbReference>
<evidence type="ECO:0000256" key="1">
    <source>
        <dbReference type="SAM" id="Coils"/>
    </source>
</evidence>